<dbReference type="AlphaFoldDB" id="A0A6L2NNQ0"/>
<dbReference type="InterPro" id="IPR054722">
    <property type="entry name" value="PolX-like_BBD"/>
</dbReference>
<sequence length="168" mass="18581">MGLQGIAKVDSSYTRKVFGCELGLADLVLDDEHVVSESITSLPNIAKNEVKTGKTILKNVSAPIIQDWVSDSEDEDEIETESNQIKPSFAKTQVRIFDSGCSRHMTGNKSFLIDYQDFDRGYVAFGGSPKGDLTFWLLALDYLISEGVFDMVKQSSIDGFDEIITIVL</sequence>
<comment type="caution">
    <text evidence="2">The sequence shown here is derived from an EMBL/GenBank/DDBJ whole genome shotgun (WGS) entry which is preliminary data.</text>
</comment>
<gene>
    <name evidence="2" type="ORF">Tci_059738</name>
</gene>
<accession>A0A6L2NNQ0</accession>
<dbReference type="Pfam" id="PF22936">
    <property type="entry name" value="Pol_BBD"/>
    <property type="match status" value="1"/>
</dbReference>
<organism evidence="2">
    <name type="scientific">Tanacetum cinerariifolium</name>
    <name type="common">Dalmatian daisy</name>
    <name type="synonym">Chrysanthemum cinerariifolium</name>
    <dbReference type="NCBI Taxonomy" id="118510"/>
    <lineage>
        <taxon>Eukaryota</taxon>
        <taxon>Viridiplantae</taxon>
        <taxon>Streptophyta</taxon>
        <taxon>Embryophyta</taxon>
        <taxon>Tracheophyta</taxon>
        <taxon>Spermatophyta</taxon>
        <taxon>Magnoliopsida</taxon>
        <taxon>eudicotyledons</taxon>
        <taxon>Gunneridae</taxon>
        <taxon>Pentapetalae</taxon>
        <taxon>asterids</taxon>
        <taxon>campanulids</taxon>
        <taxon>Asterales</taxon>
        <taxon>Asteraceae</taxon>
        <taxon>Asteroideae</taxon>
        <taxon>Anthemideae</taxon>
        <taxon>Anthemidinae</taxon>
        <taxon>Tanacetum</taxon>
    </lineage>
</organism>
<protein>
    <submittedName>
        <fullName evidence="2">Zinc finger, CCHC-type</fullName>
    </submittedName>
</protein>
<evidence type="ECO:0000259" key="1">
    <source>
        <dbReference type="Pfam" id="PF22936"/>
    </source>
</evidence>
<dbReference type="EMBL" id="BKCJ010009607">
    <property type="protein sequence ID" value="GEU87760.1"/>
    <property type="molecule type" value="Genomic_DNA"/>
</dbReference>
<name>A0A6L2NNQ0_TANCI</name>
<proteinExistence type="predicted"/>
<feature type="domain" description="Retrovirus-related Pol polyprotein from transposon TNT 1-94-like beta-barrel" evidence="1">
    <location>
        <begin position="96"/>
        <end position="127"/>
    </location>
</feature>
<evidence type="ECO:0000313" key="2">
    <source>
        <dbReference type="EMBL" id="GEU87760.1"/>
    </source>
</evidence>
<reference evidence="2" key="1">
    <citation type="journal article" date="2019" name="Sci. Rep.">
        <title>Draft genome of Tanacetum cinerariifolium, the natural source of mosquito coil.</title>
        <authorList>
            <person name="Yamashiro T."/>
            <person name="Shiraishi A."/>
            <person name="Satake H."/>
            <person name="Nakayama K."/>
        </authorList>
    </citation>
    <scope>NUCLEOTIDE SEQUENCE</scope>
</reference>